<evidence type="ECO:0000313" key="12">
    <source>
        <dbReference type="EMBL" id="OCH83948.1"/>
    </source>
</evidence>
<keyword evidence="9 11" id="KW-0472">Membrane</keyword>
<evidence type="ECO:0000256" key="8">
    <source>
        <dbReference type="ARBA" id="ARBA00022989"/>
    </source>
</evidence>
<dbReference type="GO" id="GO:0015031">
    <property type="term" value="P:protein transport"/>
    <property type="evidence" value="ECO:0007669"/>
    <property type="project" value="UniProtKB-KW"/>
</dbReference>
<evidence type="ECO:0000256" key="7">
    <source>
        <dbReference type="ARBA" id="ARBA00022927"/>
    </source>
</evidence>
<evidence type="ECO:0000256" key="10">
    <source>
        <dbReference type="ARBA" id="ARBA00023170"/>
    </source>
</evidence>
<evidence type="ECO:0000256" key="3">
    <source>
        <dbReference type="ARBA" id="ARBA00022448"/>
    </source>
</evidence>
<dbReference type="EMBL" id="KV722757">
    <property type="protein sequence ID" value="OCH83948.1"/>
    <property type="molecule type" value="Genomic_DNA"/>
</dbReference>
<evidence type="ECO:0000256" key="2">
    <source>
        <dbReference type="ARBA" id="ARBA00010120"/>
    </source>
</evidence>
<proteinExistence type="inferred from homology"/>
<accession>A0A8E2AGX2</accession>
<dbReference type="PANTHER" id="PTHR10585">
    <property type="entry name" value="ER LUMEN PROTEIN RETAINING RECEPTOR"/>
    <property type="match status" value="1"/>
</dbReference>
<feature type="transmembrane region" description="Helical" evidence="11">
    <location>
        <begin position="119"/>
        <end position="138"/>
    </location>
</feature>
<dbReference type="GO" id="GO:0006621">
    <property type="term" value="P:protein retention in ER lumen"/>
    <property type="evidence" value="ECO:0007669"/>
    <property type="project" value="InterPro"/>
</dbReference>
<dbReference type="PRINTS" id="PR00660">
    <property type="entry name" value="ERLUMENR"/>
</dbReference>
<gene>
    <name evidence="12" type="ORF">OBBRIDRAFT_799486</name>
</gene>
<dbReference type="InterPro" id="IPR000133">
    <property type="entry name" value="ER_ret_rcpt"/>
</dbReference>
<protein>
    <recommendedName>
        <fullName evidence="11">ER lumen protein-retaining receptor</fullName>
    </recommendedName>
</protein>
<keyword evidence="10 11" id="KW-0675">Receptor</keyword>
<evidence type="ECO:0000256" key="6">
    <source>
        <dbReference type="ARBA" id="ARBA00022892"/>
    </source>
</evidence>
<dbReference type="GO" id="GO:0016192">
    <property type="term" value="P:vesicle-mediated transport"/>
    <property type="evidence" value="ECO:0007669"/>
    <property type="project" value="UniProtKB-KW"/>
</dbReference>
<evidence type="ECO:0000256" key="1">
    <source>
        <dbReference type="ARBA" id="ARBA00004477"/>
    </source>
</evidence>
<evidence type="ECO:0000256" key="11">
    <source>
        <dbReference type="RuleBase" id="RU000634"/>
    </source>
</evidence>
<reference evidence="12 13" key="1">
    <citation type="submission" date="2016-07" db="EMBL/GenBank/DDBJ databases">
        <title>Draft genome of the white-rot fungus Obba rivulosa 3A-2.</title>
        <authorList>
            <consortium name="DOE Joint Genome Institute"/>
            <person name="Miettinen O."/>
            <person name="Riley R."/>
            <person name="Acob R."/>
            <person name="Barry K."/>
            <person name="Cullen D."/>
            <person name="De Vries R."/>
            <person name="Hainaut M."/>
            <person name="Hatakka A."/>
            <person name="Henrissat B."/>
            <person name="Hilden K."/>
            <person name="Kuo R."/>
            <person name="Labutti K."/>
            <person name="Lipzen A."/>
            <person name="Makela M.R."/>
            <person name="Sandor L."/>
            <person name="Spatafora J.W."/>
            <person name="Grigoriev I.V."/>
            <person name="Hibbett D.S."/>
        </authorList>
    </citation>
    <scope>NUCLEOTIDE SEQUENCE [LARGE SCALE GENOMIC DNA]</scope>
    <source>
        <strain evidence="12 13">3A-2</strain>
    </source>
</reference>
<name>A0A8E2AGX2_9APHY</name>
<comment type="caution">
    <text evidence="11">Lacks conserved residue(s) required for the propagation of feature annotation.</text>
</comment>
<dbReference type="OrthoDB" id="7694678at2759"/>
<sequence length="213" mass="24900">MNLFRLFGDLSHLASIFILLHKIQTTRSCRGISFKTQALYVTVFVTRYLDMFTEWVSLYNITMKIFFIASSCYILYLMKIKYRPTHDPSIDTFRVEYLLGPCALLALLFHYRFTVLEVLWSFSIFLESVAILPQLFMLQRTGEAETITTHYLAALGAYRALYIPNWIYRYFTENGQIDPIAVTAGLVQTALYLDFFYVYFTKVLQGQKFELPA</sequence>
<keyword evidence="7 11" id="KW-0653">Protein transport</keyword>
<feature type="transmembrane region" description="Helical" evidence="11">
    <location>
        <begin position="56"/>
        <end position="76"/>
    </location>
</feature>
<dbReference type="PROSITE" id="PS00952">
    <property type="entry name" value="ER_LUMEN_RECEPTOR_2"/>
    <property type="match status" value="1"/>
</dbReference>
<comment type="subcellular location">
    <subcellularLocation>
        <location evidence="1 11">Endoplasmic reticulum membrane</location>
        <topology evidence="1 11">Multi-pass membrane protein</topology>
    </subcellularLocation>
</comment>
<keyword evidence="3 11" id="KW-0813">Transport</keyword>
<dbReference type="AlphaFoldDB" id="A0A8E2AGX2"/>
<organism evidence="12 13">
    <name type="scientific">Obba rivulosa</name>
    <dbReference type="NCBI Taxonomy" id="1052685"/>
    <lineage>
        <taxon>Eukaryota</taxon>
        <taxon>Fungi</taxon>
        <taxon>Dikarya</taxon>
        <taxon>Basidiomycota</taxon>
        <taxon>Agaricomycotina</taxon>
        <taxon>Agaricomycetes</taxon>
        <taxon>Polyporales</taxon>
        <taxon>Gelatoporiaceae</taxon>
        <taxon>Obba</taxon>
    </lineage>
</organism>
<dbReference type="GO" id="GO:0005789">
    <property type="term" value="C:endoplasmic reticulum membrane"/>
    <property type="evidence" value="ECO:0007669"/>
    <property type="project" value="UniProtKB-SubCell"/>
</dbReference>
<keyword evidence="13" id="KW-1185">Reference proteome</keyword>
<keyword evidence="6" id="KW-0931">ER-Golgi transport</keyword>
<evidence type="ECO:0000256" key="4">
    <source>
        <dbReference type="ARBA" id="ARBA00022692"/>
    </source>
</evidence>
<keyword evidence="8 11" id="KW-1133">Transmembrane helix</keyword>
<evidence type="ECO:0000256" key="9">
    <source>
        <dbReference type="ARBA" id="ARBA00023136"/>
    </source>
</evidence>
<dbReference type="Pfam" id="PF00810">
    <property type="entry name" value="ER_lumen_recept"/>
    <property type="match status" value="1"/>
</dbReference>
<dbReference type="Proteomes" id="UP000250043">
    <property type="component" value="Unassembled WGS sequence"/>
</dbReference>
<feature type="transmembrane region" description="Helical" evidence="11">
    <location>
        <begin position="97"/>
        <end position="113"/>
    </location>
</feature>
<feature type="transmembrane region" description="Helical" evidence="11">
    <location>
        <begin position="180"/>
        <end position="200"/>
    </location>
</feature>
<evidence type="ECO:0000313" key="13">
    <source>
        <dbReference type="Proteomes" id="UP000250043"/>
    </source>
</evidence>
<keyword evidence="4 11" id="KW-0812">Transmembrane</keyword>
<comment type="similarity">
    <text evidence="2 11">Belongs to the ERD2 family.</text>
</comment>
<keyword evidence="5 11" id="KW-0256">Endoplasmic reticulum</keyword>
<dbReference type="GO" id="GO:0046923">
    <property type="term" value="F:ER retention sequence binding"/>
    <property type="evidence" value="ECO:0007669"/>
    <property type="project" value="InterPro"/>
</dbReference>
<feature type="transmembrane region" description="Helical" evidence="11">
    <location>
        <begin position="150"/>
        <end position="168"/>
    </location>
</feature>
<evidence type="ECO:0000256" key="5">
    <source>
        <dbReference type="ARBA" id="ARBA00022824"/>
    </source>
</evidence>